<feature type="chain" id="PRO_5040285784" evidence="1">
    <location>
        <begin position="17"/>
        <end position="294"/>
    </location>
</feature>
<keyword evidence="1" id="KW-0732">Signal</keyword>
<feature type="signal peptide" evidence="1">
    <location>
        <begin position="1"/>
        <end position="16"/>
    </location>
</feature>
<dbReference type="AlphaFoldDB" id="A0A9N8E0M5"/>
<reference evidence="2" key="1">
    <citation type="submission" date="2020-06" db="EMBL/GenBank/DDBJ databases">
        <authorList>
            <consortium name="Plant Systems Biology data submission"/>
        </authorList>
    </citation>
    <scope>NUCLEOTIDE SEQUENCE</scope>
    <source>
        <strain evidence="2">D6</strain>
    </source>
</reference>
<proteinExistence type="predicted"/>
<evidence type="ECO:0000256" key="1">
    <source>
        <dbReference type="SAM" id="SignalP"/>
    </source>
</evidence>
<sequence>MRLHVVILASIASVSAGRPWGAHSAAFKSSAFSVPAGGSLDSAKSAAIAGAVEKIEDLRATIVDGGSVVPELGSKSSAILAAALEDFTSNADEEDSSSTAYDRGVDEIAAAVDSQLQVLYLRQLALLRENALQKYRTDTKTSGSSDYEAMLQADAQFAREAEDATREGSDWSYTAERSFLQAVMNNIAESGKKVSEIQQKSAQQQQTAMQFLQSQQQMIQQLQMQLYGQSSPWNVGVAYRIPDTNFNLQGSYQQGRANVQLSCVPDEYAPMLGPNGFTNGVGPGNLGLSLNLSV</sequence>
<dbReference type="Proteomes" id="UP001153069">
    <property type="component" value="Unassembled WGS sequence"/>
</dbReference>
<gene>
    <name evidence="2" type="ORF">SEMRO_530_G161310.1</name>
</gene>
<organism evidence="2 3">
    <name type="scientific">Seminavis robusta</name>
    <dbReference type="NCBI Taxonomy" id="568900"/>
    <lineage>
        <taxon>Eukaryota</taxon>
        <taxon>Sar</taxon>
        <taxon>Stramenopiles</taxon>
        <taxon>Ochrophyta</taxon>
        <taxon>Bacillariophyta</taxon>
        <taxon>Bacillariophyceae</taxon>
        <taxon>Bacillariophycidae</taxon>
        <taxon>Naviculales</taxon>
        <taxon>Naviculaceae</taxon>
        <taxon>Seminavis</taxon>
    </lineage>
</organism>
<name>A0A9N8E0M5_9STRA</name>
<evidence type="ECO:0000313" key="3">
    <source>
        <dbReference type="Proteomes" id="UP001153069"/>
    </source>
</evidence>
<protein>
    <submittedName>
        <fullName evidence="2">Uncharacterized protein</fullName>
    </submittedName>
</protein>
<keyword evidence="3" id="KW-1185">Reference proteome</keyword>
<dbReference type="EMBL" id="CAICTM010000529">
    <property type="protein sequence ID" value="CAB9512346.1"/>
    <property type="molecule type" value="Genomic_DNA"/>
</dbReference>
<evidence type="ECO:0000313" key="2">
    <source>
        <dbReference type="EMBL" id="CAB9512346.1"/>
    </source>
</evidence>
<accession>A0A9N8E0M5</accession>
<comment type="caution">
    <text evidence="2">The sequence shown here is derived from an EMBL/GenBank/DDBJ whole genome shotgun (WGS) entry which is preliminary data.</text>
</comment>
<dbReference type="OrthoDB" id="1597724at2759"/>